<keyword evidence="10" id="KW-1185">Reference proteome</keyword>
<evidence type="ECO:0000256" key="8">
    <source>
        <dbReference type="SAM" id="Phobius"/>
    </source>
</evidence>
<keyword evidence="6 8" id="KW-1133">Transmembrane helix</keyword>
<evidence type="ECO:0000256" key="4">
    <source>
        <dbReference type="ARBA" id="ARBA00022475"/>
    </source>
</evidence>
<feature type="transmembrane region" description="Helical" evidence="8">
    <location>
        <begin position="27"/>
        <end position="52"/>
    </location>
</feature>
<dbReference type="AlphaFoldDB" id="S6AQB0"/>
<dbReference type="GO" id="GO:0005886">
    <property type="term" value="C:plasma membrane"/>
    <property type="evidence" value="ECO:0007669"/>
    <property type="project" value="UniProtKB-SubCell"/>
</dbReference>
<feature type="transmembrane region" description="Helical" evidence="8">
    <location>
        <begin position="135"/>
        <end position="157"/>
    </location>
</feature>
<name>S6AQB0_METRE</name>
<sequence>MPYPTRTQAFWAGVRTLIPLTPGVVPFGLVAGVMAIDLGMSPGMTMAMTLLFYSGSAQMAALQLLQNGVLPLAIVLTALIINLRFVMYSASLAPFLHHLPRRWTWPLSYMLSDQSYAICILKLSSGELGRFAHFYYAGTALTMWLSWQISVLAGVYLGASIPGSWSLSFAIPLSFLAILVPSIRTAASLGAAVVGGVVAVLAIDMPYNLGLVTASIAGIVAGVLIENARRGAQAATAATAASVSEREAP</sequence>
<evidence type="ECO:0000313" key="9">
    <source>
        <dbReference type="EMBL" id="BAN47938.1"/>
    </source>
</evidence>
<feature type="transmembrane region" description="Helical" evidence="8">
    <location>
        <begin position="163"/>
        <end position="180"/>
    </location>
</feature>
<keyword evidence="5 8" id="KW-0812">Transmembrane</keyword>
<dbReference type="KEGG" id="pre:PCA10_22060"/>
<dbReference type="OrthoDB" id="3177005at2"/>
<comment type="similarity">
    <text evidence="2">Belongs to the AzlC family.</text>
</comment>
<keyword evidence="3" id="KW-0813">Transport</keyword>
<evidence type="ECO:0000313" key="10">
    <source>
        <dbReference type="Proteomes" id="UP000015503"/>
    </source>
</evidence>
<comment type="subcellular location">
    <subcellularLocation>
        <location evidence="1">Cell membrane</location>
        <topology evidence="1">Multi-pass membrane protein</topology>
    </subcellularLocation>
</comment>
<proteinExistence type="inferred from homology"/>
<dbReference type="EMBL" id="AP013068">
    <property type="protein sequence ID" value="BAN47938.1"/>
    <property type="molecule type" value="Genomic_DNA"/>
</dbReference>
<keyword evidence="7 8" id="KW-0472">Membrane</keyword>
<dbReference type="InterPro" id="IPR011606">
    <property type="entry name" value="Brnchd-chn_aa_trnsp_permease"/>
</dbReference>
<evidence type="ECO:0000256" key="2">
    <source>
        <dbReference type="ARBA" id="ARBA00010735"/>
    </source>
</evidence>
<dbReference type="HOGENOM" id="CLU_065777_1_1_6"/>
<organism evidence="9 10">
    <name type="scientific">Metapseudomonas resinovorans NBRC 106553</name>
    <dbReference type="NCBI Taxonomy" id="1245471"/>
    <lineage>
        <taxon>Bacteria</taxon>
        <taxon>Pseudomonadati</taxon>
        <taxon>Pseudomonadota</taxon>
        <taxon>Gammaproteobacteria</taxon>
        <taxon>Pseudomonadales</taxon>
        <taxon>Pseudomonadaceae</taxon>
        <taxon>Metapseudomonas</taxon>
    </lineage>
</organism>
<evidence type="ECO:0000256" key="5">
    <source>
        <dbReference type="ARBA" id="ARBA00022692"/>
    </source>
</evidence>
<gene>
    <name evidence="9" type="ORF">PCA10_22060</name>
</gene>
<accession>S6AQB0</accession>
<protein>
    <submittedName>
        <fullName evidence="9">AzlC family protein</fullName>
    </submittedName>
</protein>
<evidence type="ECO:0000256" key="1">
    <source>
        <dbReference type="ARBA" id="ARBA00004651"/>
    </source>
</evidence>
<dbReference type="eggNOG" id="COG1296">
    <property type="taxonomic scope" value="Bacteria"/>
</dbReference>
<dbReference type="Proteomes" id="UP000015503">
    <property type="component" value="Chromosome"/>
</dbReference>
<reference evidence="9 10" key="1">
    <citation type="journal article" date="2013" name="Genome Announc.">
        <title>Complete Genome Sequence of the Carbazole Degrader Pseudomonas resinovorans Strain CA10 (NBRC 106553).</title>
        <authorList>
            <person name="Shintani M."/>
            <person name="Hosoyama A."/>
            <person name="Ohji S."/>
            <person name="Tsuchikane K."/>
            <person name="Takarada H."/>
            <person name="Yamazoe A."/>
            <person name="Fujita N."/>
            <person name="Nojiri H."/>
        </authorList>
    </citation>
    <scope>NUCLEOTIDE SEQUENCE [LARGE SCALE GENOMIC DNA]</scope>
    <source>
        <strain evidence="9 10">NBRC 106553</strain>
    </source>
</reference>
<dbReference type="STRING" id="1245471.PCA10_22060"/>
<feature type="transmembrane region" description="Helical" evidence="8">
    <location>
        <begin position="64"/>
        <end position="83"/>
    </location>
</feature>
<evidence type="ECO:0000256" key="6">
    <source>
        <dbReference type="ARBA" id="ARBA00022989"/>
    </source>
</evidence>
<keyword evidence="4" id="KW-1003">Cell membrane</keyword>
<feature type="transmembrane region" description="Helical" evidence="8">
    <location>
        <begin position="209"/>
        <end position="225"/>
    </location>
</feature>
<dbReference type="PANTHER" id="PTHR34979:SF1">
    <property type="entry name" value="INNER MEMBRANE PROTEIN YGAZ"/>
    <property type="match status" value="1"/>
</dbReference>
<dbReference type="PANTHER" id="PTHR34979">
    <property type="entry name" value="INNER MEMBRANE PROTEIN YGAZ"/>
    <property type="match status" value="1"/>
</dbReference>
<evidence type="ECO:0000256" key="7">
    <source>
        <dbReference type="ARBA" id="ARBA00023136"/>
    </source>
</evidence>
<dbReference type="GO" id="GO:1903785">
    <property type="term" value="P:L-valine transmembrane transport"/>
    <property type="evidence" value="ECO:0007669"/>
    <property type="project" value="TreeGrafter"/>
</dbReference>
<dbReference type="Pfam" id="PF03591">
    <property type="entry name" value="AzlC"/>
    <property type="match status" value="1"/>
</dbReference>
<dbReference type="RefSeq" id="WP_016492136.1">
    <property type="nucleotide sequence ID" value="NC_021499.1"/>
</dbReference>
<evidence type="ECO:0000256" key="3">
    <source>
        <dbReference type="ARBA" id="ARBA00022448"/>
    </source>
</evidence>
<dbReference type="PATRIC" id="fig|1245471.3.peg.2225"/>